<dbReference type="GO" id="GO:0007165">
    <property type="term" value="P:signal transduction"/>
    <property type="evidence" value="ECO:0007669"/>
    <property type="project" value="UniProtKB-KW"/>
</dbReference>
<dbReference type="GO" id="GO:0004984">
    <property type="term" value="F:olfactory receptor activity"/>
    <property type="evidence" value="ECO:0007669"/>
    <property type="project" value="InterPro"/>
</dbReference>
<accession>A0A182R169</accession>
<dbReference type="GO" id="GO:0005886">
    <property type="term" value="C:plasma membrane"/>
    <property type="evidence" value="ECO:0007669"/>
    <property type="project" value="UniProtKB-SubCell"/>
</dbReference>
<feature type="transmembrane region" description="Helical" evidence="10">
    <location>
        <begin position="296"/>
        <end position="318"/>
    </location>
</feature>
<dbReference type="GO" id="GO:0005549">
    <property type="term" value="F:odorant binding"/>
    <property type="evidence" value="ECO:0007669"/>
    <property type="project" value="InterPro"/>
</dbReference>
<keyword evidence="2" id="KW-1003">Cell membrane</keyword>
<sequence>MEALDRFRQYERYLLTTCSLLGFEVMNKSWKKSFRTYLTMFLLSQYLVWLLYSIIIATDTFELFKSLSFIGFFFQCLLKMYYTLANASKYSVNFEGLKIGIYERYINGTEDQKSVINRIIVLVLLISKASTLLYLSSLLMFSLYPAYMYFLEEVKVTILPLYIPGIDIYSAYGYGITNSLHMVIAAYGCFGALASDMAFMMFVMHFISYGELFKIECEQFEKDLAEISAYLERNTAEYRLFCRKRMRVLYQSHQDLITYVESLKTCYEAICLVQVATCSISIMFNLFLAITTDWYATYSFIVISWFQLLVFSFLGTVLQEMNYRLVTIISSLPWFLLPTEEQMRFKFMLSRSQLPTEMFIRSVGPLNMETFTDIMQKIYSAFTMMYSFLTDLG</sequence>
<evidence type="ECO:0000256" key="8">
    <source>
        <dbReference type="ARBA" id="ARBA00023170"/>
    </source>
</evidence>
<evidence type="ECO:0000256" key="10">
    <source>
        <dbReference type="SAM" id="Phobius"/>
    </source>
</evidence>
<evidence type="ECO:0000313" key="11">
    <source>
        <dbReference type="EnsemblMetazoa" id="AFAF020959-PA"/>
    </source>
</evidence>
<evidence type="ECO:0000256" key="2">
    <source>
        <dbReference type="ARBA" id="ARBA00022475"/>
    </source>
</evidence>
<keyword evidence="9" id="KW-0807">Transducer</keyword>
<feature type="transmembrane region" description="Helical" evidence="10">
    <location>
        <begin position="63"/>
        <end position="82"/>
    </location>
</feature>
<name>A0A182R169_9DIPT</name>
<comment type="subcellular location">
    <subcellularLocation>
        <location evidence="1">Cell membrane</location>
        <topology evidence="1">Multi-pass membrane protein</topology>
    </subcellularLocation>
</comment>
<dbReference type="AlphaFoldDB" id="A0A182R169"/>
<evidence type="ECO:0000256" key="5">
    <source>
        <dbReference type="ARBA" id="ARBA00022725"/>
    </source>
</evidence>
<keyword evidence="6 10" id="KW-1133">Transmembrane helix</keyword>
<proteinExistence type="predicted"/>
<keyword evidence="4 10" id="KW-0812">Transmembrane</keyword>
<dbReference type="PANTHER" id="PTHR21137:SF35">
    <property type="entry name" value="ODORANT RECEPTOR 19A-RELATED"/>
    <property type="match status" value="1"/>
</dbReference>
<evidence type="ECO:0000256" key="7">
    <source>
        <dbReference type="ARBA" id="ARBA00023136"/>
    </source>
</evidence>
<dbReference type="EMBL" id="AXCN02000076">
    <property type="status" value="NOT_ANNOTATED_CDS"/>
    <property type="molecule type" value="Genomic_DNA"/>
</dbReference>
<evidence type="ECO:0000256" key="4">
    <source>
        <dbReference type="ARBA" id="ARBA00022692"/>
    </source>
</evidence>
<dbReference type="Proteomes" id="UP000075886">
    <property type="component" value="Unassembled WGS sequence"/>
</dbReference>
<dbReference type="PANTHER" id="PTHR21137">
    <property type="entry name" value="ODORANT RECEPTOR"/>
    <property type="match status" value="1"/>
</dbReference>
<evidence type="ECO:0008006" key="13">
    <source>
        <dbReference type="Google" id="ProtNLM"/>
    </source>
</evidence>
<dbReference type="EnsemblMetazoa" id="AFAF020959-RA">
    <property type="protein sequence ID" value="AFAF020959-PA"/>
    <property type="gene ID" value="AFAF020959"/>
</dbReference>
<reference evidence="11" key="2">
    <citation type="submission" date="2020-05" db="UniProtKB">
        <authorList>
            <consortium name="EnsemblMetazoa"/>
        </authorList>
    </citation>
    <scope>IDENTIFICATION</scope>
    <source>
        <strain evidence="11">FAR1</strain>
    </source>
</reference>
<dbReference type="VEuPathDB" id="VectorBase:AFAF020959"/>
<keyword evidence="12" id="KW-1185">Reference proteome</keyword>
<feature type="transmembrane region" description="Helical" evidence="10">
    <location>
        <begin position="119"/>
        <end position="144"/>
    </location>
</feature>
<evidence type="ECO:0000256" key="1">
    <source>
        <dbReference type="ARBA" id="ARBA00004651"/>
    </source>
</evidence>
<keyword evidence="3" id="KW-0716">Sensory transduction</keyword>
<feature type="transmembrane region" description="Helical" evidence="10">
    <location>
        <begin position="269"/>
        <end position="290"/>
    </location>
</feature>
<dbReference type="Pfam" id="PF02949">
    <property type="entry name" value="7tm_6"/>
    <property type="match status" value="1"/>
</dbReference>
<dbReference type="STRING" id="69004.A0A182R169"/>
<keyword evidence="8" id="KW-0675">Receptor</keyword>
<keyword evidence="5" id="KW-0552">Olfaction</keyword>
<organism evidence="11 12">
    <name type="scientific">Anopheles farauti</name>
    <dbReference type="NCBI Taxonomy" id="69004"/>
    <lineage>
        <taxon>Eukaryota</taxon>
        <taxon>Metazoa</taxon>
        <taxon>Ecdysozoa</taxon>
        <taxon>Arthropoda</taxon>
        <taxon>Hexapoda</taxon>
        <taxon>Insecta</taxon>
        <taxon>Pterygota</taxon>
        <taxon>Neoptera</taxon>
        <taxon>Endopterygota</taxon>
        <taxon>Diptera</taxon>
        <taxon>Nematocera</taxon>
        <taxon>Culicoidea</taxon>
        <taxon>Culicidae</taxon>
        <taxon>Anophelinae</taxon>
        <taxon>Anopheles</taxon>
    </lineage>
</organism>
<feature type="transmembrane region" description="Helical" evidence="10">
    <location>
        <begin position="36"/>
        <end position="57"/>
    </location>
</feature>
<evidence type="ECO:0000256" key="6">
    <source>
        <dbReference type="ARBA" id="ARBA00022989"/>
    </source>
</evidence>
<evidence type="ECO:0000313" key="12">
    <source>
        <dbReference type="Proteomes" id="UP000075886"/>
    </source>
</evidence>
<keyword evidence="7 10" id="KW-0472">Membrane</keyword>
<evidence type="ECO:0000256" key="9">
    <source>
        <dbReference type="ARBA" id="ARBA00023224"/>
    </source>
</evidence>
<reference evidence="12" key="1">
    <citation type="submission" date="2014-01" db="EMBL/GenBank/DDBJ databases">
        <title>The Genome Sequence of Anopheles farauti FAR1 (V2).</title>
        <authorList>
            <consortium name="The Broad Institute Genomics Platform"/>
            <person name="Neafsey D.E."/>
            <person name="Besansky N."/>
            <person name="Howell P."/>
            <person name="Walton C."/>
            <person name="Young S.K."/>
            <person name="Zeng Q."/>
            <person name="Gargeya S."/>
            <person name="Fitzgerald M."/>
            <person name="Haas B."/>
            <person name="Abouelleil A."/>
            <person name="Allen A.W."/>
            <person name="Alvarado L."/>
            <person name="Arachchi H.M."/>
            <person name="Berlin A.M."/>
            <person name="Chapman S.B."/>
            <person name="Gainer-Dewar J."/>
            <person name="Goldberg J."/>
            <person name="Griggs A."/>
            <person name="Gujja S."/>
            <person name="Hansen M."/>
            <person name="Howarth C."/>
            <person name="Imamovic A."/>
            <person name="Ireland A."/>
            <person name="Larimer J."/>
            <person name="McCowan C."/>
            <person name="Murphy C."/>
            <person name="Pearson M."/>
            <person name="Poon T.W."/>
            <person name="Priest M."/>
            <person name="Roberts A."/>
            <person name="Saif S."/>
            <person name="Shea T."/>
            <person name="Sisk P."/>
            <person name="Sykes S."/>
            <person name="Wortman J."/>
            <person name="Nusbaum C."/>
            <person name="Birren B."/>
        </authorList>
    </citation>
    <scope>NUCLEOTIDE SEQUENCE [LARGE SCALE GENOMIC DNA]</scope>
    <source>
        <strain evidence="12">FAR1</strain>
    </source>
</reference>
<protein>
    <recommendedName>
        <fullName evidence="13">Odorant receptor</fullName>
    </recommendedName>
</protein>
<evidence type="ECO:0000256" key="3">
    <source>
        <dbReference type="ARBA" id="ARBA00022606"/>
    </source>
</evidence>
<dbReference type="InterPro" id="IPR004117">
    <property type="entry name" value="7tm6_olfct_rcpt"/>
</dbReference>